<dbReference type="GO" id="GO:0006511">
    <property type="term" value="P:ubiquitin-dependent protein catabolic process"/>
    <property type="evidence" value="ECO:0007669"/>
    <property type="project" value="InterPro"/>
</dbReference>
<dbReference type="SUPFAM" id="SSF74788">
    <property type="entry name" value="Cullin repeat-like"/>
    <property type="match status" value="1"/>
</dbReference>
<dbReference type="FunFam" id="1.20.1310.10:FF:000002">
    <property type="entry name" value="cullin-3 isoform X1"/>
    <property type="match status" value="1"/>
</dbReference>
<dbReference type="OrthoDB" id="27073at2759"/>
<evidence type="ECO:0000313" key="11">
    <source>
        <dbReference type="Proteomes" id="UP000728032"/>
    </source>
</evidence>
<dbReference type="EMBL" id="CAJPVJ010000245">
    <property type="protein sequence ID" value="CAG2161813.1"/>
    <property type="molecule type" value="Genomic_DNA"/>
</dbReference>
<comment type="pathway">
    <text evidence="1">Protein modification; protein ubiquitination.</text>
</comment>
<keyword evidence="4" id="KW-0833">Ubl conjugation pathway</keyword>
<dbReference type="Gene3D" id="3.30.230.130">
    <property type="entry name" value="Cullin, Chain C, Domain 2"/>
    <property type="match status" value="1"/>
</dbReference>
<evidence type="ECO:0000256" key="2">
    <source>
        <dbReference type="ARBA" id="ARBA00006019"/>
    </source>
</evidence>
<evidence type="ECO:0000256" key="6">
    <source>
        <dbReference type="ARBA" id="ARBA00040451"/>
    </source>
</evidence>
<evidence type="ECO:0000256" key="5">
    <source>
        <dbReference type="ARBA" id="ARBA00022843"/>
    </source>
</evidence>
<dbReference type="Gene3D" id="1.10.10.10">
    <property type="entry name" value="Winged helix-like DNA-binding domain superfamily/Winged helix DNA-binding domain"/>
    <property type="match status" value="1"/>
</dbReference>
<dbReference type="InterPro" id="IPR016159">
    <property type="entry name" value="Cullin_repeat-like_dom_sf"/>
</dbReference>
<evidence type="ECO:0000256" key="1">
    <source>
        <dbReference type="ARBA" id="ARBA00004906"/>
    </source>
</evidence>
<evidence type="ECO:0000256" key="8">
    <source>
        <dbReference type="RuleBase" id="RU003829"/>
    </source>
</evidence>
<dbReference type="InterPro" id="IPR036390">
    <property type="entry name" value="WH_DNA-bd_sf"/>
</dbReference>
<feature type="domain" description="Cullin family profile" evidence="9">
    <location>
        <begin position="367"/>
        <end position="591"/>
    </location>
</feature>
<keyword evidence="5" id="KW-0832">Ubl conjugation</keyword>
<gene>
    <name evidence="10" type="ORF">ONB1V03_LOCUS1414</name>
</gene>
<organism evidence="10">
    <name type="scientific">Oppiella nova</name>
    <dbReference type="NCBI Taxonomy" id="334625"/>
    <lineage>
        <taxon>Eukaryota</taxon>
        <taxon>Metazoa</taxon>
        <taxon>Ecdysozoa</taxon>
        <taxon>Arthropoda</taxon>
        <taxon>Chelicerata</taxon>
        <taxon>Arachnida</taxon>
        <taxon>Acari</taxon>
        <taxon>Acariformes</taxon>
        <taxon>Sarcoptiformes</taxon>
        <taxon>Oribatida</taxon>
        <taxon>Brachypylina</taxon>
        <taxon>Oppioidea</taxon>
        <taxon>Oppiidae</taxon>
        <taxon>Oppiella</taxon>
    </lineage>
</organism>
<keyword evidence="11" id="KW-1185">Reference proteome</keyword>
<protein>
    <recommendedName>
        <fullName evidence="6">Cullin-5</fullName>
    </recommendedName>
</protein>
<dbReference type="Proteomes" id="UP000728032">
    <property type="component" value="Unassembled WGS sequence"/>
</dbReference>
<dbReference type="SMART" id="SM00182">
    <property type="entry name" value="CULLIN"/>
    <property type="match status" value="1"/>
</dbReference>
<evidence type="ECO:0000256" key="7">
    <source>
        <dbReference type="PROSITE-ProRule" id="PRU00330"/>
    </source>
</evidence>
<proteinExistence type="inferred from homology"/>
<dbReference type="Pfam" id="PF00888">
    <property type="entry name" value="Cullin"/>
    <property type="match status" value="1"/>
</dbReference>
<evidence type="ECO:0000313" key="10">
    <source>
        <dbReference type="EMBL" id="CAD7638478.1"/>
    </source>
</evidence>
<dbReference type="InterPro" id="IPR016158">
    <property type="entry name" value="Cullin_homology"/>
</dbReference>
<dbReference type="FunFam" id="1.20.1310.10:FF:000014">
    <property type="entry name" value="Cullin 5"/>
    <property type="match status" value="1"/>
</dbReference>
<dbReference type="Pfam" id="PF10557">
    <property type="entry name" value="Cullin_Nedd8"/>
    <property type="match status" value="1"/>
</dbReference>
<comment type="similarity">
    <text evidence="2 7 8">Belongs to the cullin family.</text>
</comment>
<dbReference type="Pfam" id="PF26557">
    <property type="entry name" value="Cullin_AB"/>
    <property type="match status" value="1"/>
</dbReference>
<dbReference type="Gene3D" id="1.20.1310.10">
    <property type="entry name" value="Cullin Repeats"/>
    <property type="match status" value="4"/>
</dbReference>
<dbReference type="InterPro" id="IPR059120">
    <property type="entry name" value="Cullin-like_AB"/>
</dbReference>
<dbReference type="SMART" id="SM00884">
    <property type="entry name" value="Cullin_Nedd8"/>
    <property type="match status" value="1"/>
</dbReference>
<dbReference type="PANTHER" id="PTHR11932">
    <property type="entry name" value="CULLIN"/>
    <property type="match status" value="1"/>
</dbReference>
<evidence type="ECO:0000256" key="4">
    <source>
        <dbReference type="ARBA" id="ARBA00022786"/>
    </source>
</evidence>
<dbReference type="SUPFAM" id="SSF75632">
    <property type="entry name" value="Cullin homology domain"/>
    <property type="match status" value="1"/>
</dbReference>
<dbReference type="InterPro" id="IPR036317">
    <property type="entry name" value="Cullin_homology_sf"/>
</dbReference>
<evidence type="ECO:0000256" key="3">
    <source>
        <dbReference type="ARBA" id="ARBA00022499"/>
    </source>
</evidence>
<dbReference type="FunFam" id="1.10.10.10:FF:000014">
    <property type="entry name" value="Cullin 1"/>
    <property type="match status" value="1"/>
</dbReference>
<reference evidence="10" key="1">
    <citation type="submission" date="2020-11" db="EMBL/GenBank/DDBJ databases">
        <authorList>
            <person name="Tran Van P."/>
        </authorList>
    </citation>
    <scope>NUCLEOTIDE SEQUENCE</scope>
</reference>
<name>A0A7R9LD98_9ACAR</name>
<dbReference type="InterPro" id="IPR036388">
    <property type="entry name" value="WH-like_DNA-bd_sf"/>
</dbReference>
<dbReference type="GO" id="GO:0031625">
    <property type="term" value="F:ubiquitin protein ligase binding"/>
    <property type="evidence" value="ECO:0007669"/>
    <property type="project" value="InterPro"/>
</dbReference>
<keyword evidence="3" id="KW-1017">Isopeptide bond</keyword>
<dbReference type="InterPro" id="IPR001373">
    <property type="entry name" value="Cullin_N"/>
</dbReference>
<evidence type="ECO:0000259" key="9">
    <source>
        <dbReference type="PROSITE" id="PS50069"/>
    </source>
</evidence>
<accession>A0A7R9LD98</accession>
<dbReference type="EMBL" id="OC915070">
    <property type="protein sequence ID" value="CAD7638478.1"/>
    <property type="molecule type" value="Genomic_DNA"/>
</dbReference>
<dbReference type="InterPro" id="IPR045093">
    <property type="entry name" value="Cullin"/>
</dbReference>
<sequence length="723" mass="83832">MVRGKAAKRPSTKDKDNAMDEEFMEQFDRTIAGIFAEKKTPMTQDEYMSCYSLIHNKCTNMRSDSNGVHKSTQNNNPNIKEVIYKKIQKFFKTHIEGLRQSNTERHISEIQVLAKLEWKDSLLHDFGRKVCKSVLKLIEKDRNGEHINTRLVSGVVDCFVELSQINREVDEDTNRVFEESFQIPFIQQTLEFYTNESNTFLEQNSFTDYMFKCSVRLEEERDRVKRYLNERLLTPTIETVENALIVQKIDKFIEEFQKLLVGDNIDKLAVLYKLVIRVDKAIVQLCQFFKDHIIKDGKEAVEKIADKASDDPILFVETIWSVYDKYRNLLEKALQSDAQFFKSLDAASMDFVNINKVTEASPIMSKKTPELLAKYCDVLLKNKAKQMEINELETKLTQAVTIFRFITDKDVYNNFYLRLMTQRLLQDTSASADAELLVISKLKEACGVEYTSKLQRVFHDVQLSEELNKQFTSAVRLDIDLSVKVISGAAAPWGTVNYDFSLPQELASGVQSYTAFYITKHQGRKLTWAYPRSRGDVIYRCSGKVYTFNTSVFQMAIMLLFNSTDQLRIQDIVDSTDIKIEILVQIMKIFLKTKLFTSATHEDSLIDESVIKLNTQYRNKKLRININMPIKADAKEDDDRAHREIDESRKYVIEAAIVRIMKTRKTLKHQELVGEVLNHIGAKFAPTVPMIKVCNHRKGIEELISREYLERDTNQRDVLNYLA</sequence>
<dbReference type="SUPFAM" id="SSF46785">
    <property type="entry name" value="Winged helix' DNA-binding domain"/>
    <property type="match status" value="1"/>
</dbReference>
<dbReference type="PROSITE" id="PS50069">
    <property type="entry name" value="CULLIN_2"/>
    <property type="match status" value="1"/>
</dbReference>
<dbReference type="AlphaFoldDB" id="A0A7R9LD98"/>
<dbReference type="InterPro" id="IPR019559">
    <property type="entry name" value="Cullin_neddylation_domain"/>
</dbReference>